<organism evidence="1">
    <name type="scientific">Candidatus Kentrum sp. DK</name>
    <dbReference type="NCBI Taxonomy" id="2126562"/>
    <lineage>
        <taxon>Bacteria</taxon>
        <taxon>Pseudomonadati</taxon>
        <taxon>Pseudomonadota</taxon>
        <taxon>Gammaproteobacteria</taxon>
        <taxon>Candidatus Kentrum</taxon>
    </lineage>
</organism>
<name>A0A450T0R0_9GAMM</name>
<protein>
    <submittedName>
        <fullName evidence="1">Uncharacterized protein</fullName>
    </submittedName>
</protein>
<evidence type="ECO:0000313" key="1">
    <source>
        <dbReference type="EMBL" id="VFJ60094.1"/>
    </source>
</evidence>
<accession>A0A450T0R0</accession>
<dbReference type="EMBL" id="CAADEY010000078">
    <property type="protein sequence ID" value="VFJ60094.1"/>
    <property type="molecule type" value="Genomic_DNA"/>
</dbReference>
<sequence length="35" mass="3880">MKVVTESTVRKHGIEMSLENQTVESLDNAKDGFSV</sequence>
<proteinExistence type="predicted"/>
<gene>
    <name evidence="1" type="ORF">BECKDK2373C_GA0170839_10782</name>
</gene>
<dbReference type="AlphaFoldDB" id="A0A450T0R0"/>
<reference evidence="1" key="1">
    <citation type="submission" date="2019-02" db="EMBL/GenBank/DDBJ databases">
        <authorList>
            <person name="Gruber-Vodicka R. H."/>
            <person name="Seah K. B. B."/>
        </authorList>
    </citation>
    <scope>NUCLEOTIDE SEQUENCE</scope>
    <source>
        <strain evidence="1">BECK_DK161</strain>
    </source>
</reference>